<dbReference type="EMBL" id="CP136508">
    <property type="protein sequence ID" value="WUR12183.1"/>
    <property type="molecule type" value="Genomic_DNA"/>
</dbReference>
<proteinExistence type="predicted"/>
<sequence length="90" mass="10052">MPDQYTLELSSTTAIGIADTLQRFRATQQPLENFTVVIEEGDDKDILLISFISKLKLGKKGHGSINSMGLGITYRIRRDNGQVLGESFHR</sequence>
<evidence type="ECO:0000313" key="1">
    <source>
        <dbReference type="EMBL" id="WUR12183.1"/>
    </source>
</evidence>
<dbReference type="Proteomes" id="UP000321323">
    <property type="component" value="Chromosome"/>
</dbReference>
<evidence type="ECO:0000313" key="2">
    <source>
        <dbReference type="Proteomes" id="UP000321323"/>
    </source>
</evidence>
<reference evidence="1 2" key="1">
    <citation type="journal article" date="2019" name="Int. J. Syst. Evol. Microbiol.">
        <title>The Draft Whole-Genome Sequence of the Antibiotic Producer Empedobacter haloabium ATCC 31962 Provides Indications for Its Taxonomic Reclassification.</title>
        <authorList>
            <person name="Miess H."/>
            <person name="Arlt P."/>
            <person name="Apel A.K."/>
            <person name="Weber T."/>
            <person name="Nieselt K."/>
            <person name="Hanssen F."/>
            <person name="Czemmel S."/>
            <person name="Nahnsen S."/>
            <person name="Gross H."/>
        </authorList>
    </citation>
    <scope>NUCLEOTIDE SEQUENCE [LARGE SCALE GENOMIC DNA]</scope>
    <source>
        <strain evidence="1 2">ATCC 31962</strain>
    </source>
</reference>
<keyword evidence="2" id="KW-1185">Reference proteome</keyword>
<organism evidence="1 2">
    <name type="scientific">[Empedobacter] haloabium</name>
    <dbReference type="NCBI Taxonomy" id="592317"/>
    <lineage>
        <taxon>Bacteria</taxon>
        <taxon>Pseudomonadati</taxon>
        <taxon>Pseudomonadota</taxon>
        <taxon>Betaproteobacteria</taxon>
        <taxon>Burkholderiales</taxon>
        <taxon>Oxalobacteraceae</taxon>
        <taxon>Telluria group</taxon>
        <taxon>Telluria group incertae sedis</taxon>
    </lineage>
</organism>
<name>A0ABZ1UJ32_9BURK</name>
<accession>A0ABZ1UJ32</accession>
<gene>
    <name evidence="1" type="ORF">E7V67_021140</name>
</gene>
<protein>
    <submittedName>
        <fullName evidence="1">Uncharacterized protein</fullName>
    </submittedName>
</protein>